<dbReference type="Proteomes" id="UP001194696">
    <property type="component" value="Unassembled WGS sequence"/>
</dbReference>
<protein>
    <submittedName>
        <fullName evidence="2">Uncharacterized protein</fullName>
    </submittedName>
</protein>
<accession>A0ABQ7K7I6</accession>
<dbReference type="EMBL" id="JAAAIM010000225">
    <property type="protein sequence ID" value="KAG0291767.1"/>
    <property type="molecule type" value="Genomic_DNA"/>
</dbReference>
<proteinExistence type="predicted"/>
<evidence type="ECO:0000313" key="2">
    <source>
        <dbReference type="EMBL" id="KAG0291767.1"/>
    </source>
</evidence>
<feature type="chain" id="PRO_5045793665" evidence="1">
    <location>
        <begin position="20"/>
        <end position="174"/>
    </location>
</feature>
<reference evidence="2 3" key="1">
    <citation type="journal article" date="2020" name="Fungal Divers.">
        <title>Resolving the Mortierellaceae phylogeny through synthesis of multi-gene phylogenetics and phylogenomics.</title>
        <authorList>
            <person name="Vandepol N."/>
            <person name="Liber J."/>
            <person name="Desiro A."/>
            <person name="Na H."/>
            <person name="Kennedy M."/>
            <person name="Barry K."/>
            <person name="Grigoriev I.V."/>
            <person name="Miller A.N."/>
            <person name="O'Donnell K."/>
            <person name="Stajich J.E."/>
            <person name="Bonito G."/>
        </authorList>
    </citation>
    <scope>NUCLEOTIDE SEQUENCE [LARGE SCALE GENOMIC DNA]</scope>
    <source>
        <strain evidence="2 3">AD045</strain>
    </source>
</reference>
<keyword evidence="1" id="KW-0732">Signal</keyword>
<feature type="signal peptide" evidence="1">
    <location>
        <begin position="1"/>
        <end position="19"/>
    </location>
</feature>
<evidence type="ECO:0000313" key="3">
    <source>
        <dbReference type="Proteomes" id="UP001194696"/>
    </source>
</evidence>
<evidence type="ECO:0000256" key="1">
    <source>
        <dbReference type="SAM" id="SignalP"/>
    </source>
</evidence>
<organism evidence="2 3">
    <name type="scientific">Linnemannia gamsii</name>
    <dbReference type="NCBI Taxonomy" id="64522"/>
    <lineage>
        <taxon>Eukaryota</taxon>
        <taxon>Fungi</taxon>
        <taxon>Fungi incertae sedis</taxon>
        <taxon>Mucoromycota</taxon>
        <taxon>Mortierellomycotina</taxon>
        <taxon>Mortierellomycetes</taxon>
        <taxon>Mortierellales</taxon>
        <taxon>Mortierellaceae</taxon>
        <taxon>Linnemannia</taxon>
    </lineage>
</organism>
<comment type="caution">
    <text evidence="2">The sequence shown here is derived from an EMBL/GenBank/DDBJ whole genome shotgun (WGS) entry which is preliminary data.</text>
</comment>
<gene>
    <name evidence="2" type="ORF">BGZ96_004846</name>
</gene>
<keyword evidence="3" id="KW-1185">Reference proteome</keyword>
<name>A0ABQ7K7I6_9FUNG</name>
<sequence>MRVSSISLCITALLVNVSAQFRRLEKDSPNLTTPLLRRNSGNHSAFNQATCDNALARFNDEIQTCLDRHKTLIKKKKSFRMVMKQPYEELREAVVDARAVEYSTPTAENAHEALRKLIQVYYVDYVGSGSSSSGGGGEGGHAKRAKVIKTCEDARVSISDWFLHLCNIKASKKS</sequence>